<accession>A0A916Y240</accession>
<comment type="caution">
    <text evidence="2">The sequence shown here is derived from an EMBL/GenBank/DDBJ whole genome shotgun (WGS) entry which is preliminary data.</text>
</comment>
<protein>
    <submittedName>
        <fullName evidence="2">Uncharacterized protein</fullName>
    </submittedName>
</protein>
<name>A0A916Y240_9HYPH</name>
<evidence type="ECO:0000313" key="3">
    <source>
        <dbReference type="Proteomes" id="UP000613160"/>
    </source>
</evidence>
<keyword evidence="3" id="KW-1185">Reference proteome</keyword>
<proteinExistence type="predicted"/>
<reference evidence="2" key="1">
    <citation type="journal article" date="2014" name="Int. J. Syst. Evol. Microbiol.">
        <title>Complete genome sequence of Corynebacterium casei LMG S-19264T (=DSM 44701T), isolated from a smear-ripened cheese.</title>
        <authorList>
            <consortium name="US DOE Joint Genome Institute (JGI-PGF)"/>
            <person name="Walter F."/>
            <person name="Albersmeier A."/>
            <person name="Kalinowski J."/>
            <person name="Ruckert C."/>
        </authorList>
    </citation>
    <scope>NUCLEOTIDE SEQUENCE</scope>
    <source>
        <strain evidence="2">CGMCC 1.15493</strain>
    </source>
</reference>
<evidence type="ECO:0000313" key="2">
    <source>
        <dbReference type="EMBL" id="GGD25998.1"/>
    </source>
</evidence>
<dbReference type="AlphaFoldDB" id="A0A916Y240"/>
<evidence type="ECO:0000256" key="1">
    <source>
        <dbReference type="SAM" id="MobiDB-lite"/>
    </source>
</evidence>
<dbReference type="EMBL" id="BMJJ01000007">
    <property type="protein sequence ID" value="GGD25998.1"/>
    <property type="molecule type" value="Genomic_DNA"/>
</dbReference>
<sequence>MLTFRPLRRSPGAPGLPRPANLHVTANVRLGHNDRRLAISPPIRDSHGPFPATGVTVTLETPVSSAVSMSCANMRRIQTIGSGWPGSIWEARDGYGRLD</sequence>
<dbReference type="Proteomes" id="UP000613160">
    <property type="component" value="Unassembled WGS sequence"/>
</dbReference>
<organism evidence="2 3">
    <name type="scientific">Aureimonas glaciei</name>
    <dbReference type="NCBI Taxonomy" id="1776957"/>
    <lineage>
        <taxon>Bacteria</taxon>
        <taxon>Pseudomonadati</taxon>
        <taxon>Pseudomonadota</taxon>
        <taxon>Alphaproteobacteria</taxon>
        <taxon>Hyphomicrobiales</taxon>
        <taxon>Aurantimonadaceae</taxon>
        <taxon>Aureimonas</taxon>
    </lineage>
</organism>
<gene>
    <name evidence="2" type="ORF">GCM10011335_31270</name>
</gene>
<feature type="region of interest" description="Disordered" evidence="1">
    <location>
        <begin position="1"/>
        <end position="20"/>
    </location>
</feature>
<reference evidence="2" key="2">
    <citation type="submission" date="2020-09" db="EMBL/GenBank/DDBJ databases">
        <authorList>
            <person name="Sun Q."/>
            <person name="Zhou Y."/>
        </authorList>
    </citation>
    <scope>NUCLEOTIDE SEQUENCE</scope>
    <source>
        <strain evidence="2">CGMCC 1.15493</strain>
    </source>
</reference>